<sequence>RGVRLHDKWRVRYPMRKHGGRGERSFERVEGVACCLIPIPGQSFARATGQRDHNIRVVPDEAAVEIGKAEEGLYVANLPRFRPVLDRLDFRIIHGKTLRGENVAEIFHSVRVEFAFVGARVEFVLAEPTENLL</sequence>
<dbReference type="Proteomes" id="UP000027073">
    <property type="component" value="Unassembled WGS sequence"/>
</dbReference>
<reference evidence="2" key="1">
    <citation type="journal article" date="2014" name="Proc. Natl. Acad. Sci. U.S.A.">
        <title>Extensive sampling of basidiomycete genomes demonstrates inadequacy of the white-rot/brown-rot paradigm for wood decay fungi.</title>
        <authorList>
            <person name="Riley R."/>
            <person name="Salamov A.A."/>
            <person name="Brown D.W."/>
            <person name="Nagy L.G."/>
            <person name="Floudas D."/>
            <person name="Held B.W."/>
            <person name="Levasseur A."/>
            <person name="Lombard V."/>
            <person name="Morin E."/>
            <person name="Otillar R."/>
            <person name="Lindquist E.A."/>
            <person name="Sun H."/>
            <person name="LaButti K.M."/>
            <person name="Schmutz J."/>
            <person name="Jabbour D."/>
            <person name="Luo H."/>
            <person name="Baker S.E."/>
            <person name="Pisabarro A.G."/>
            <person name="Walton J.D."/>
            <person name="Blanchette R.A."/>
            <person name="Henrissat B."/>
            <person name="Martin F."/>
            <person name="Cullen D."/>
            <person name="Hibbett D.S."/>
            <person name="Grigoriev I.V."/>
        </authorList>
    </citation>
    <scope>NUCLEOTIDE SEQUENCE [LARGE SCALE GENOMIC DNA]</scope>
    <source>
        <strain evidence="2">PC15</strain>
    </source>
</reference>
<evidence type="ECO:0000313" key="2">
    <source>
        <dbReference type="Proteomes" id="UP000027073"/>
    </source>
</evidence>
<dbReference type="InParanoid" id="A0A067NJZ6"/>
<feature type="non-terminal residue" evidence="1">
    <location>
        <position position="1"/>
    </location>
</feature>
<accession>A0A067NJZ6</accession>
<evidence type="ECO:0000313" key="1">
    <source>
        <dbReference type="EMBL" id="KDQ27340.1"/>
    </source>
</evidence>
<proteinExistence type="predicted"/>
<name>A0A067NJZ6_PLEO1</name>
<dbReference type="VEuPathDB" id="FungiDB:PLEOSDRAFT_1028955"/>
<dbReference type="AlphaFoldDB" id="A0A067NJZ6"/>
<gene>
    <name evidence="1" type="ORF">PLEOSDRAFT_1028955</name>
</gene>
<feature type="non-terminal residue" evidence="1">
    <location>
        <position position="133"/>
    </location>
</feature>
<dbReference type="EMBL" id="KL198008">
    <property type="protein sequence ID" value="KDQ27340.1"/>
    <property type="molecule type" value="Genomic_DNA"/>
</dbReference>
<organism evidence="1 2">
    <name type="scientific">Pleurotus ostreatus (strain PC15)</name>
    <name type="common">Oyster mushroom</name>
    <dbReference type="NCBI Taxonomy" id="1137138"/>
    <lineage>
        <taxon>Eukaryota</taxon>
        <taxon>Fungi</taxon>
        <taxon>Dikarya</taxon>
        <taxon>Basidiomycota</taxon>
        <taxon>Agaricomycotina</taxon>
        <taxon>Agaricomycetes</taxon>
        <taxon>Agaricomycetidae</taxon>
        <taxon>Agaricales</taxon>
        <taxon>Pleurotineae</taxon>
        <taxon>Pleurotaceae</taxon>
        <taxon>Pleurotus</taxon>
    </lineage>
</organism>
<protein>
    <submittedName>
        <fullName evidence="1">Uncharacterized protein</fullName>
    </submittedName>
</protein>
<dbReference type="HOGENOM" id="CLU_1922132_0_0_1"/>